<keyword evidence="4" id="KW-0572">Peptidoglycan-anchor</keyword>
<feature type="transmembrane region" description="Helical" evidence="6">
    <location>
        <begin position="17"/>
        <end position="35"/>
    </location>
</feature>
<evidence type="ECO:0000256" key="6">
    <source>
        <dbReference type="SAM" id="Phobius"/>
    </source>
</evidence>
<feature type="compositionally biased region" description="Low complexity" evidence="5">
    <location>
        <begin position="65"/>
        <end position="159"/>
    </location>
</feature>
<keyword evidence="6" id="KW-1133">Transmembrane helix</keyword>
<evidence type="ECO:0000313" key="8">
    <source>
        <dbReference type="EMBL" id="MTV81760.1"/>
    </source>
</evidence>
<feature type="compositionally biased region" description="Polar residues" evidence="5">
    <location>
        <begin position="166"/>
        <end position="181"/>
    </location>
</feature>
<dbReference type="AlphaFoldDB" id="A0A7X2XVD9"/>
<dbReference type="Pfam" id="PF19258">
    <property type="entry name" value="KxYKxGKxW_sig"/>
    <property type="match status" value="1"/>
</dbReference>
<feature type="compositionally biased region" description="Low complexity" evidence="5">
    <location>
        <begin position="41"/>
        <end position="56"/>
    </location>
</feature>
<protein>
    <submittedName>
        <fullName evidence="8">LPXTG cell wall anchor domain-containing protein</fullName>
    </submittedName>
</protein>
<dbReference type="NCBIfam" id="TIGR01167">
    <property type="entry name" value="LPXTG_anchor"/>
    <property type="match status" value="1"/>
</dbReference>
<keyword evidence="2" id="KW-0964">Secreted</keyword>
<proteinExistence type="predicted"/>
<dbReference type="InterPro" id="IPR022263">
    <property type="entry name" value="KxYKxGKxW"/>
</dbReference>
<comment type="caution">
    <text evidence="8">The sequence shown here is derived from an EMBL/GenBank/DDBJ whole genome shotgun (WGS) entry which is preliminary data.</text>
</comment>
<keyword evidence="9" id="KW-1185">Reference proteome</keyword>
<keyword evidence="3" id="KW-0732">Signal</keyword>
<dbReference type="Gene3D" id="2.60.40.4300">
    <property type="match status" value="1"/>
</dbReference>
<dbReference type="Pfam" id="PF00746">
    <property type="entry name" value="Gram_pos_anchor"/>
    <property type="match status" value="1"/>
</dbReference>
<accession>A0A7X2XVD9</accession>
<feature type="compositionally biased region" description="Polar residues" evidence="5">
    <location>
        <begin position="722"/>
        <end position="735"/>
    </location>
</feature>
<reference evidence="8 9" key="1">
    <citation type="submission" date="2019-11" db="EMBL/GenBank/DDBJ databases">
        <title>Lactobacillus sp. nov. CRM56-3, isolated from fermented tea leaves.</title>
        <authorList>
            <person name="Phuengjayaem S."/>
            <person name="Tanasupawat S."/>
        </authorList>
    </citation>
    <scope>NUCLEOTIDE SEQUENCE [LARGE SCALE GENOMIC DNA]</scope>
    <source>
        <strain evidence="8 9">CRM56-3</strain>
    </source>
</reference>
<feature type="region of interest" description="Disordered" evidence="5">
    <location>
        <begin position="646"/>
        <end position="735"/>
    </location>
</feature>
<dbReference type="RefSeq" id="WP_155431041.1">
    <property type="nucleotide sequence ID" value="NZ_WNJO01000003.1"/>
</dbReference>
<keyword evidence="1" id="KW-0134">Cell wall</keyword>
<dbReference type="EMBL" id="WNJO01000003">
    <property type="protein sequence ID" value="MTV81760.1"/>
    <property type="molecule type" value="Genomic_DNA"/>
</dbReference>
<feature type="region of interest" description="Disordered" evidence="5">
    <location>
        <begin position="38"/>
        <end position="181"/>
    </location>
</feature>
<evidence type="ECO:0000256" key="4">
    <source>
        <dbReference type="ARBA" id="ARBA00023088"/>
    </source>
</evidence>
<dbReference type="InterPro" id="IPR019931">
    <property type="entry name" value="LPXTG_anchor"/>
</dbReference>
<evidence type="ECO:0000256" key="1">
    <source>
        <dbReference type="ARBA" id="ARBA00022512"/>
    </source>
</evidence>
<organism evidence="8 9">
    <name type="scientific">Secundilactobacillus folii</name>
    <dbReference type="NCBI Taxonomy" id="2678357"/>
    <lineage>
        <taxon>Bacteria</taxon>
        <taxon>Bacillati</taxon>
        <taxon>Bacillota</taxon>
        <taxon>Bacilli</taxon>
        <taxon>Lactobacillales</taxon>
        <taxon>Lactobacillaceae</taxon>
        <taxon>Secundilactobacillus</taxon>
    </lineage>
</organism>
<feature type="domain" description="Gram-positive cocci surface proteins LPxTG" evidence="7">
    <location>
        <begin position="767"/>
        <end position="802"/>
    </location>
</feature>
<dbReference type="Proteomes" id="UP000466388">
    <property type="component" value="Unassembled WGS sequence"/>
</dbReference>
<dbReference type="PROSITE" id="PS50847">
    <property type="entry name" value="GRAM_POS_ANCHORING"/>
    <property type="match status" value="1"/>
</dbReference>
<evidence type="ECO:0000256" key="3">
    <source>
        <dbReference type="ARBA" id="ARBA00022729"/>
    </source>
</evidence>
<evidence type="ECO:0000256" key="2">
    <source>
        <dbReference type="ARBA" id="ARBA00022525"/>
    </source>
</evidence>
<gene>
    <name evidence="8" type="ORF">GM612_03705</name>
</gene>
<name>A0A7X2XVD9_9LACO</name>
<keyword evidence="6" id="KW-0812">Transmembrane</keyword>
<evidence type="ECO:0000256" key="5">
    <source>
        <dbReference type="SAM" id="MobiDB-lite"/>
    </source>
</evidence>
<feature type="compositionally biased region" description="Low complexity" evidence="5">
    <location>
        <begin position="646"/>
        <end position="721"/>
    </location>
</feature>
<sequence>MDEEKLHYKMYKAGSKWMFAVITVVTLGIGIGQLGTEAKADTSTTTETTQQLAPAANTQSGAPQATSAAATNVNTTSTTTQTSDAATNDTTANSSTASQAPQEATSAATDTTTATPANAATAEATDQTDSNTTATTAQNSVNAANAATTNKTAVQTKTQVDPESVVNPTTTATVSTVPKGSTDSVTIATADNNGQVTGTRQILDTTEFNGLNYTLTVSNNDQKNSAWENTAFVLPYDVTTDQRYIVLDSSKTSFQDIINALPSGISVGFATVDGQYLPYDSNSSVTLEQVKGLQFTGNLAAGTTFTVSLPFKLNADYPLNSDPQALNALNVGIFAYTQAGGDLGTAVNIPSLYIATPISFDLTNDVKAVMSDGSLAPEAIQTLVHSIDPSQILVKNTVDSNYSNFDFNSNENASNTKIYTNALIAVPVKAVQAALVNSGYAALDDQLGTVDGQSAGMYIFLINDVPGQVTVASAIRTEDQNITGSVDEQFDPLAALDFAPSDATATVNDPNGVLNQLQNGTYVFKKAGDFSVTYSIPYDGSTIAKTVTFHLHSSFTKNTVHATRTISFVNTDGTINSNAPIVQTVSYDIVTDGLTGASVYVPLNGYDAVAVPAEAGYTAEITQVPAASASLTGQNLTYTVLYTKNATPNNGGSTGSSTDNNTTTGGTTNNGGSTNTNTNTSGGTTTDNSGDATTTNGGQSTGSTNANNGGGTTTTTNGGSAINVTNGQNGVTTSTSNATANVKAVSEASNNGTAVNGQKSTSQATKLPQTSDTQTATSSVIGLALLSALSVFGLARKSRKED</sequence>
<dbReference type="NCBIfam" id="TIGR03715">
    <property type="entry name" value="KxYKxGKxW"/>
    <property type="match status" value="1"/>
</dbReference>
<keyword evidence="6" id="KW-0472">Membrane</keyword>
<evidence type="ECO:0000259" key="7">
    <source>
        <dbReference type="PROSITE" id="PS50847"/>
    </source>
</evidence>
<feature type="region of interest" description="Disordered" evidence="5">
    <location>
        <begin position="747"/>
        <end position="772"/>
    </location>
</feature>
<evidence type="ECO:0000313" key="9">
    <source>
        <dbReference type="Proteomes" id="UP000466388"/>
    </source>
</evidence>